<keyword evidence="1" id="KW-0732">Signal</keyword>
<reference evidence="2 3" key="1">
    <citation type="submission" date="2015-01" db="EMBL/GenBank/DDBJ databases">
        <title>Evolution of Trichinella species and genotypes.</title>
        <authorList>
            <person name="Korhonen P.K."/>
            <person name="Edoardo P."/>
            <person name="Giuseppe L.R."/>
            <person name="Gasser R.B."/>
        </authorList>
    </citation>
    <scope>NUCLEOTIDE SEQUENCE [LARGE SCALE GENOMIC DNA]</scope>
    <source>
        <strain evidence="2">ISS417</strain>
    </source>
</reference>
<gene>
    <name evidence="2" type="ORF">T05_823</name>
</gene>
<dbReference type="AlphaFoldDB" id="A0A0V0TME7"/>
<dbReference type="EMBL" id="JYDJ01000206">
    <property type="protein sequence ID" value="KRX40223.1"/>
    <property type="molecule type" value="Genomic_DNA"/>
</dbReference>
<evidence type="ECO:0000313" key="2">
    <source>
        <dbReference type="EMBL" id="KRX40223.1"/>
    </source>
</evidence>
<protein>
    <recommendedName>
        <fullName evidence="4">Secreted protein</fullName>
    </recommendedName>
</protein>
<organism evidence="2 3">
    <name type="scientific">Trichinella murrelli</name>
    <dbReference type="NCBI Taxonomy" id="144512"/>
    <lineage>
        <taxon>Eukaryota</taxon>
        <taxon>Metazoa</taxon>
        <taxon>Ecdysozoa</taxon>
        <taxon>Nematoda</taxon>
        <taxon>Enoplea</taxon>
        <taxon>Dorylaimia</taxon>
        <taxon>Trichinellida</taxon>
        <taxon>Trichinellidae</taxon>
        <taxon>Trichinella</taxon>
    </lineage>
</organism>
<proteinExistence type="predicted"/>
<feature type="signal peptide" evidence="1">
    <location>
        <begin position="1"/>
        <end position="22"/>
    </location>
</feature>
<feature type="chain" id="PRO_5006869421" description="Secreted protein" evidence="1">
    <location>
        <begin position="23"/>
        <end position="93"/>
    </location>
</feature>
<evidence type="ECO:0008006" key="4">
    <source>
        <dbReference type="Google" id="ProtNLM"/>
    </source>
</evidence>
<dbReference type="Proteomes" id="UP000055048">
    <property type="component" value="Unassembled WGS sequence"/>
</dbReference>
<evidence type="ECO:0000256" key="1">
    <source>
        <dbReference type="SAM" id="SignalP"/>
    </source>
</evidence>
<comment type="caution">
    <text evidence="2">The sequence shown here is derived from an EMBL/GenBank/DDBJ whole genome shotgun (WGS) entry which is preliminary data.</text>
</comment>
<name>A0A0V0TME7_9BILA</name>
<sequence>MQILQLRKICLLLLLLLQKRDCSLWNEFWKNRSQARANLLQQHASKYDDATATANAAAAAAVLQFANQQQTASSTTVVMMNNRDEVSSSKRAI</sequence>
<accession>A0A0V0TME7</accession>
<keyword evidence="3" id="KW-1185">Reference proteome</keyword>
<evidence type="ECO:0000313" key="3">
    <source>
        <dbReference type="Proteomes" id="UP000055048"/>
    </source>
</evidence>